<keyword evidence="1" id="KW-0732">Signal</keyword>
<gene>
    <name evidence="2" type="ORF">GO493_05525</name>
</gene>
<dbReference type="RefSeq" id="WP_157305092.1">
    <property type="nucleotide sequence ID" value="NZ_WRXN01000001.1"/>
</dbReference>
<evidence type="ECO:0000313" key="2">
    <source>
        <dbReference type="EMBL" id="MVT07712.1"/>
    </source>
</evidence>
<accession>A0A7K1U026</accession>
<organism evidence="2 3">
    <name type="scientific">Chitinophaga tropicalis</name>
    <dbReference type="NCBI Taxonomy" id="2683588"/>
    <lineage>
        <taxon>Bacteria</taxon>
        <taxon>Pseudomonadati</taxon>
        <taxon>Bacteroidota</taxon>
        <taxon>Chitinophagia</taxon>
        <taxon>Chitinophagales</taxon>
        <taxon>Chitinophagaceae</taxon>
        <taxon>Chitinophaga</taxon>
    </lineage>
</organism>
<dbReference type="EMBL" id="WRXN01000001">
    <property type="protein sequence ID" value="MVT07712.1"/>
    <property type="molecule type" value="Genomic_DNA"/>
</dbReference>
<comment type="caution">
    <text evidence="2">The sequence shown here is derived from an EMBL/GenBank/DDBJ whole genome shotgun (WGS) entry which is preliminary data.</text>
</comment>
<proteinExistence type="predicted"/>
<dbReference type="Proteomes" id="UP000461730">
    <property type="component" value="Unassembled WGS sequence"/>
</dbReference>
<name>A0A7K1U026_9BACT</name>
<protein>
    <submittedName>
        <fullName evidence="2">Uncharacterized protein</fullName>
    </submittedName>
</protein>
<reference evidence="2 3" key="1">
    <citation type="submission" date="2019-12" db="EMBL/GenBank/DDBJ databases">
        <title>Chitinophaga sp. strain ysch24 (GDMCC 1.1355), whole genome shotgun sequence.</title>
        <authorList>
            <person name="Zhang X."/>
        </authorList>
    </citation>
    <scope>NUCLEOTIDE SEQUENCE [LARGE SCALE GENOMIC DNA]</scope>
    <source>
        <strain evidence="3">ysch24</strain>
    </source>
</reference>
<evidence type="ECO:0000313" key="3">
    <source>
        <dbReference type="Proteomes" id="UP000461730"/>
    </source>
</evidence>
<dbReference type="AlphaFoldDB" id="A0A7K1U026"/>
<evidence type="ECO:0000256" key="1">
    <source>
        <dbReference type="SAM" id="SignalP"/>
    </source>
</evidence>
<feature type="chain" id="PRO_5029733012" evidence="1">
    <location>
        <begin position="22"/>
        <end position="452"/>
    </location>
</feature>
<sequence>MRPQLFVFLVLVILPLASANAQDIYDRGYIIKNNGDSLAGYLLYNGAPARYFKLQYKNRTNTAPVFIASLDIVRFKIGDDLYVKETVDMYEPLINPFEKTISTLTHQMTCFLLRKAAGPVVDLYSYNGERQRFFIRIKIHKDSMGTYPGLQELVYWEPAYYNSVGPFEKMDIRSYSHIDSQMVREKGQSLFYFGYRRQLSSLLKNPEFQIFRNLPYLEPFLVAAIDYINGGGSWNPPTIPRDVTAKVFIAAGVTAGRTKAIEATHEKATANFPWRIFPVLAAGVELQAPKDAPSFCARMQLSWTRFNTGTGRMDFFNRPTYYLAYDIQSLALTLAPTWKIANGCGPFILYMGPELTLEELFINTTRFGSEMGAPLIDWYDARFQRMMATLGIYWLLRAEKYALTIQAPVLSSKILLGNTDYMLGKTQAAIGLSYNLLGHKARKLKKIVWLSH</sequence>
<keyword evidence="3" id="KW-1185">Reference proteome</keyword>
<feature type="signal peptide" evidence="1">
    <location>
        <begin position="1"/>
        <end position="21"/>
    </location>
</feature>